<proteinExistence type="predicted"/>
<comment type="caution">
    <text evidence="2">The sequence shown here is derived from an EMBL/GenBank/DDBJ whole genome shotgun (WGS) entry which is preliminary data.</text>
</comment>
<reference evidence="2 3" key="1">
    <citation type="submission" date="2016-05" db="EMBL/GenBank/DDBJ databases">
        <authorList>
            <person name="Lavstsen T."/>
            <person name="Jespersen J.S."/>
        </authorList>
    </citation>
    <scope>NUCLEOTIDE SEQUENCE [LARGE SCALE GENOMIC DNA]</scope>
    <source>
        <strain evidence="2 3">KCJ1736</strain>
    </source>
</reference>
<dbReference type="RefSeq" id="WP_063948961.1">
    <property type="nucleotide sequence ID" value="NZ_LXPS01000011.1"/>
</dbReference>
<dbReference type="InterPro" id="IPR018037">
    <property type="entry name" value="FixH_proteobacterial"/>
</dbReference>
<dbReference type="InterPro" id="IPR008620">
    <property type="entry name" value="FixH"/>
</dbReference>
<keyword evidence="1" id="KW-0472">Membrane</keyword>
<keyword evidence="1" id="KW-1133">Transmembrane helix</keyword>
<dbReference type="PIRSF" id="PIRSF011386">
    <property type="entry name" value="FixH"/>
    <property type="match status" value="1"/>
</dbReference>
<dbReference type="Proteomes" id="UP000077098">
    <property type="component" value="Unassembled WGS sequence"/>
</dbReference>
<evidence type="ECO:0000313" key="2">
    <source>
        <dbReference type="EMBL" id="OAE47188.1"/>
    </source>
</evidence>
<protein>
    <submittedName>
        <fullName evidence="2">Cation transporter</fullName>
    </submittedName>
</protein>
<evidence type="ECO:0000256" key="1">
    <source>
        <dbReference type="SAM" id="Phobius"/>
    </source>
</evidence>
<keyword evidence="1" id="KW-0812">Transmembrane</keyword>
<gene>
    <name evidence="2" type="ORF">A7J57_14260</name>
</gene>
<name>A0A176XES7_AGRTU</name>
<accession>A0A176XES7</accession>
<organism evidence="2 3">
    <name type="scientific">Agrobacterium tumefaciens</name>
    <dbReference type="NCBI Taxonomy" id="358"/>
    <lineage>
        <taxon>Bacteria</taxon>
        <taxon>Pseudomonadati</taxon>
        <taxon>Pseudomonadota</taxon>
        <taxon>Alphaproteobacteria</taxon>
        <taxon>Hyphomicrobiales</taxon>
        <taxon>Rhizobiaceae</taxon>
        <taxon>Rhizobium/Agrobacterium group</taxon>
        <taxon>Agrobacterium</taxon>
        <taxon>Agrobacterium tumefaciens complex</taxon>
    </lineage>
</organism>
<dbReference type="Pfam" id="PF05751">
    <property type="entry name" value="FixH"/>
    <property type="match status" value="1"/>
</dbReference>
<dbReference type="EMBL" id="LXPS01000011">
    <property type="protein sequence ID" value="OAE47188.1"/>
    <property type="molecule type" value="Genomic_DNA"/>
</dbReference>
<dbReference type="AlphaFoldDB" id="A0A176XES7"/>
<feature type="transmembrane region" description="Helical" evidence="1">
    <location>
        <begin position="16"/>
        <end position="38"/>
    </location>
</feature>
<sequence>MTVNNQRASGFTFTGWHMLGVMVLFFGTVITVNMIMAWNAVHSWSGLVVPNTYVASQQFNAKAEAAKARAATGIRGKLMVDENTVRYEVFHPDTGPVDTDTVTAHFRRPVGESQNFDMELTPVSTGVFTAAHDMLPGQWIVEVTAVKDGRIIVHEGTRIAVVRGRK</sequence>
<evidence type="ECO:0000313" key="3">
    <source>
        <dbReference type="Proteomes" id="UP000077098"/>
    </source>
</evidence>